<evidence type="ECO:0000259" key="1">
    <source>
        <dbReference type="Pfam" id="PF12728"/>
    </source>
</evidence>
<dbReference type="Proteomes" id="UP000298324">
    <property type="component" value="Unassembled WGS sequence"/>
</dbReference>
<dbReference type="GO" id="GO:0003677">
    <property type="term" value="F:DNA binding"/>
    <property type="evidence" value="ECO:0007669"/>
    <property type="project" value="InterPro"/>
</dbReference>
<dbReference type="NCBIfam" id="TIGR01764">
    <property type="entry name" value="excise"/>
    <property type="match status" value="1"/>
</dbReference>
<proteinExistence type="predicted"/>
<dbReference type="AlphaFoldDB" id="A0A4Y7RIR2"/>
<evidence type="ECO:0000313" key="3">
    <source>
        <dbReference type="Proteomes" id="UP000298324"/>
    </source>
</evidence>
<dbReference type="EMBL" id="QFGA01000001">
    <property type="protein sequence ID" value="TEB08630.1"/>
    <property type="molecule type" value="Genomic_DNA"/>
</dbReference>
<protein>
    <submittedName>
        <fullName evidence="2">Helix-turn-helix domain protein</fullName>
    </submittedName>
</protein>
<dbReference type="InterPro" id="IPR009061">
    <property type="entry name" value="DNA-bd_dom_put_sf"/>
</dbReference>
<dbReference type="SUPFAM" id="SSF46955">
    <property type="entry name" value="Putative DNA-binding domain"/>
    <property type="match status" value="1"/>
</dbReference>
<dbReference type="RefSeq" id="WP_190240145.1">
    <property type="nucleotide sequence ID" value="NZ_QFGA01000001.1"/>
</dbReference>
<reference evidence="2 3" key="1">
    <citation type="journal article" date="2018" name="Environ. Microbiol.">
        <title>Novel energy conservation strategies and behaviour of Pelotomaculum schinkii driving syntrophic propionate catabolism.</title>
        <authorList>
            <person name="Hidalgo-Ahumada C.A.P."/>
            <person name="Nobu M.K."/>
            <person name="Narihiro T."/>
            <person name="Tamaki H."/>
            <person name="Liu W.T."/>
            <person name="Kamagata Y."/>
            <person name="Stams A.J.M."/>
            <person name="Imachi H."/>
            <person name="Sousa D.Z."/>
        </authorList>
    </citation>
    <scope>NUCLEOTIDE SEQUENCE [LARGE SCALE GENOMIC DNA]</scope>
    <source>
        <strain evidence="2 3">HH</strain>
    </source>
</reference>
<accession>A0A4Y7RIR2</accession>
<gene>
    <name evidence="2" type="ORF">Psch_02196</name>
</gene>
<feature type="domain" description="Helix-turn-helix" evidence="1">
    <location>
        <begin position="13"/>
        <end position="62"/>
    </location>
</feature>
<dbReference type="InterPro" id="IPR041657">
    <property type="entry name" value="HTH_17"/>
</dbReference>
<sequence>MQTELNPEQFPALLKVPEAAKLARTGKQTIYNYCHVKGFPCVKLGRNIRIPREAFMRWLDQQAGA</sequence>
<dbReference type="InterPro" id="IPR010093">
    <property type="entry name" value="SinI_DNA-bd"/>
</dbReference>
<evidence type="ECO:0000313" key="2">
    <source>
        <dbReference type="EMBL" id="TEB08630.1"/>
    </source>
</evidence>
<dbReference type="Pfam" id="PF12728">
    <property type="entry name" value="HTH_17"/>
    <property type="match status" value="1"/>
</dbReference>
<keyword evidence="3" id="KW-1185">Reference proteome</keyword>
<organism evidence="2 3">
    <name type="scientific">Pelotomaculum schinkii</name>
    <dbReference type="NCBI Taxonomy" id="78350"/>
    <lineage>
        <taxon>Bacteria</taxon>
        <taxon>Bacillati</taxon>
        <taxon>Bacillota</taxon>
        <taxon>Clostridia</taxon>
        <taxon>Eubacteriales</taxon>
        <taxon>Desulfotomaculaceae</taxon>
        <taxon>Pelotomaculum</taxon>
    </lineage>
</organism>
<comment type="caution">
    <text evidence="2">The sequence shown here is derived from an EMBL/GenBank/DDBJ whole genome shotgun (WGS) entry which is preliminary data.</text>
</comment>
<name>A0A4Y7RIR2_9FIRM</name>